<comment type="similarity">
    <text evidence="2">Belongs to the methyl-accepting chemotaxis (MCP) protein family.</text>
</comment>
<evidence type="ECO:0000256" key="5">
    <source>
        <dbReference type="SAM" id="Phobius"/>
    </source>
</evidence>
<dbReference type="Pfam" id="PF00672">
    <property type="entry name" value="HAMP"/>
    <property type="match status" value="1"/>
</dbReference>
<dbReference type="EMBL" id="JAAAUB010000004">
    <property type="protein sequence ID" value="NMH16406.1"/>
    <property type="molecule type" value="Genomic_DNA"/>
</dbReference>
<keyword evidence="5" id="KW-0812">Transmembrane</keyword>
<keyword evidence="5" id="KW-0472">Membrane</keyword>
<feature type="transmembrane region" description="Helical" evidence="5">
    <location>
        <begin position="199"/>
        <end position="218"/>
    </location>
</feature>
<evidence type="ECO:0000313" key="9">
    <source>
        <dbReference type="Proteomes" id="UP000669605"/>
    </source>
</evidence>
<sequence>MARRSRSLTLSLQARYWIMVAIAIGLFSIVIALAYQTIDTQTGTMRSAYSGQVAPLVDLAQLKHLAERQASFLYRVFADASQKISSFDPQELERASDQAQAILAAFGQRPMREDERTAFARLEEAAQRFHQAVDTARQTIELYGDDLAGLGRSQRGLIGQIETQLHDVHAALDDLIHLERDATRDDFDHSAQASDQSRLVIALLFGAVTLLLLILAYFSTHRLRHGMRTALDFARAVAALDLRQDLDDEGRDEIGTLIATLQDMRSQLRDFVHTLTQASGQLTDSVAAERERARRIAAAAEQQAQSAQEMAAGIEELSTAMDQSASDAQHAAEAVADGVARSREAAHRVRSHTQDTQTLAQRLEALAEDADTIDGEMESVGRIVEVIRDIAEQTNLLALNAAIEAARAGAYGRGFAVVADEVRKLSERTAQATGEIGATIQRVESHVTRMVADMAQGRESIQTALASSRQALAAIDAIEHTMDEIGAQAQAIREGTSEQASVNRQIAQEVAHVAGASETLADLARQGSEAAERLDRLTQTLGALLQRFRA</sequence>
<feature type="domain" description="HAMP" evidence="7">
    <location>
        <begin position="221"/>
        <end position="273"/>
    </location>
</feature>
<keyword evidence="5" id="KW-1133">Transmembrane helix</keyword>
<dbReference type="InterPro" id="IPR003660">
    <property type="entry name" value="HAMP_dom"/>
</dbReference>
<dbReference type="InterPro" id="IPR004089">
    <property type="entry name" value="MCPsignal_dom"/>
</dbReference>
<accession>A0ABX1QLW9</accession>
<evidence type="ECO:0000313" key="8">
    <source>
        <dbReference type="EMBL" id="NMH16406.1"/>
    </source>
</evidence>
<proteinExistence type="inferred from homology"/>
<dbReference type="Pfam" id="PF00015">
    <property type="entry name" value="MCPsignal"/>
    <property type="match status" value="1"/>
</dbReference>
<comment type="caution">
    <text evidence="8">The sequence shown here is derived from an EMBL/GenBank/DDBJ whole genome shotgun (WGS) entry which is preliminary data.</text>
</comment>
<evidence type="ECO:0000256" key="2">
    <source>
        <dbReference type="ARBA" id="ARBA00029447"/>
    </source>
</evidence>
<keyword evidence="9" id="KW-1185">Reference proteome</keyword>
<dbReference type="SMART" id="SM00304">
    <property type="entry name" value="HAMP"/>
    <property type="match status" value="1"/>
</dbReference>
<feature type="transmembrane region" description="Helical" evidence="5">
    <location>
        <begin position="16"/>
        <end position="35"/>
    </location>
</feature>
<dbReference type="PROSITE" id="PS50111">
    <property type="entry name" value="CHEMOTAXIS_TRANSDUC_2"/>
    <property type="match status" value="1"/>
</dbReference>
<name>A0ABX1QLW9_9PROT</name>
<organism evidence="8 9">
    <name type="scientific">Tepidiphilus baoligensis</name>
    <dbReference type="NCBI Taxonomy" id="2698687"/>
    <lineage>
        <taxon>Bacteria</taxon>
        <taxon>Pseudomonadati</taxon>
        <taxon>Pseudomonadota</taxon>
        <taxon>Hydrogenophilia</taxon>
        <taxon>Hydrogenophilales</taxon>
        <taxon>Hydrogenophilaceae</taxon>
        <taxon>Tepidiphilus</taxon>
    </lineage>
</organism>
<dbReference type="PANTHER" id="PTHR32089:SF112">
    <property type="entry name" value="LYSOZYME-LIKE PROTEIN-RELATED"/>
    <property type="match status" value="1"/>
</dbReference>
<gene>
    <name evidence="8" type="ORF">GV368_04655</name>
</gene>
<evidence type="ECO:0000256" key="4">
    <source>
        <dbReference type="SAM" id="Coils"/>
    </source>
</evidence>
<dbReference type="RefSeq" id="WP_169115661.1">
    <property type="nucleotide sequence ID" value="NZ_JAAAUB010000004.1"/>
</dbReference>
<evidence type="ECO:0000259" key="6">
    <source>
        <dbReference type="PROSITE" id="PS50111"/>
    </source>
</evidence>
<dbReference type="SMART" id="SM00283">
    <property type="entry name" value="MA"/>
    <property type="match status" value="1"/>
</dbReference>
<evidence type="ECO:0000256" key="3">
    <source>
        <dbReference type="PROSITE-ProRule" id="PRU00284"/>
    </source>
</evidence>
<dbReference type="CDD" id="cd06225">
    <property type="entry name" value="HAMP"/>
    <property type="match status" value="1"/>
</dbReference>
<feature type="domain" description="Methyl-accepting transducer" evidence="6">
    <location>
        <begin position="278"/>
        <end position="514"/>
    </location>
</feature>
<dbReference type="PROSITE" id="PS50885">
    <property type="entry name" value="HAMP"/>
    <property type="match status" value="1"/>
</dbReference>
<evidence type="ECO:0000259" key="7">
    <source>
        <dbReference type="PROSITE" id="PS50885"/>
    </source>
</evidence>
<feature type="coiled-coil region" evidence="4">
    <location>
        <begin position="290"/>
        <end position="317"/>
    </location>
</feature>
<dbReference type="Proteomes" id="UP000669605">
    <property type="component" value="Unassembled WGS sequence"/>
</dbReference>
<reference evidence="8 9" key="1">
    <citation type="journal article" date="2020" name="Curr. Microbiol.">
        <title>Tepidiphilus baoligensis sp. nov., a Novel Bacterium of the Family Hydrogenophilaceae Isolated from an Oil Reservoir.</title>
        <authorList>
            <person name="Zhang X."/>
            <person name="Wang G."/>
            <person name="Ma X."/>
            <person name="Yu J."/>
            <person name="You J."/>
            <person name="Xue Y."/>
            <person name="Ma Y."/>
        </authorList>
    </citation>
    <scope>NUCLEOTIDE SEQUENCE [LARGE SCALE GENOMIC DNA]</scope>
    <source>
        <strain evidence="8 9">B18-69</strain>
    </source>
</reference>
<evidence type="ECO:0000256" key="1">
    <source>
        <dbReference type="ARBA" id="ARBA00023224"/>
    </source>
</evidence>
<dbReference type="SUPFAM" id="SSF58104">
    <property type="entry name" value="Methyl-accepting chemotaxis protein (MCP) signaling domain"/>
    <property type="match status" value="1"/>
</dbReference>
<protein>
    <submittedName>
        <fullName evidence="8">HAMP domain-containing protein</fullName>
    </submittedName>
</protein>
<keyword evidence="4" id="KW-0175">Coiled coil</keyword>
<dbReference type="Gene3D" id="1.10.287.950">
    <property type="entry name" value="Methyl-accepting chemotaxis protein"/>
    <property type="match status" value="1"/>
</dbReference>
<dbReference type="PANTHER" id="PTHR32089">
    <property type="entry name" value="METHYL-ACCEPTING CHEMOTAXIS PROTEIN MCPB"/>
    <property type="match status" value="1"/>
</dbReference>
<keyword evidence="1 3" id="KW-0807">Transducer</keyword>